<feature type="compositionally biased region" description="Polar residues" evidence="2">
    <location>
        <begin position="1680"/>
        <end position="1695"/>
    </location>
</feature>
<evidence type="ECO:0000313" key="3">
    <source>
        <dbReference type="EMBL" id="EST49351.1"/>
    </source>
</evidence>
<protein>
    <submittedName>
        <fullName evidence="3">Uncharacterized protein</fullName>
    </submittedName>
</protein>
<gene>
    <name evidence="3" type="ORF">SS50377_10276</name>
    <name evidence="4" type="ORF">SS50377_20080</name>
</gene>
<name>V6M008_9EUKA</name>
<feature type="compositionally biased region" description="Basic and acidic residues" evidence="2">
    <location>
        <begin position="824"/>
        <end position="838"/>
    </location>
</feature>
<feature type="compositionally biased region" description="Polar residues" evidence="2">
    <location>
        <begin position="1046"/>
        <end position="1073"/>
    </location>
</feature>
<evidence type="ECO:0000313" key="4">
    <source>
        <dbReference type="EMBL" id="KAH0576734.1"/>
    </source>
</evidence>
<feature type="region of interest" description="Disordered" evidence="2">
    <location>
        <begin position="1676"/>
        <end position="1695"/>
    </location>
</feature>
<dbReference type="VEuPathDB" id="GiardiaDB:SS50377_20080"/>
<dbReference type="Proteomes" id="UP000018208">
    <property type="component" value="Unassembled WGS sequence"/>
</dbReference>
<accession>V6M008</accession>
<feature type="region of interest" description="Disordered" evidence="2">
    <location>
        <begin position="1042"/>
        <end position="1084"/>
    </location>
</feature>
<evidence type="ECO:0000313" key="5">
    <source>
        <dbReference type="Proteomes" id="UP000018208"/>
    </source>
</evidence>
<reference evidence="4" key="2">
    <citation type="submission" date="2020-12" db="EMBL/GenBank/DDBJ databases">
        <title>New Spironucleus salmonicida genome in near-complete chromosomes.</title>
        <authorList>
            <person name="Xu F."/>
            <person name="Kurt Z."/>
            <person name="Jimenez-Gonzalez A."/>
            <person name="Astvaldsson A."/>
            <person name="Andersson J.O."/>
            <person name="Svard S.G."/>
        </authorList>
    </citation>
    <scope>NUCLEOTIDE SEQUENCE</scope>
    <source>
        <strain evidence="4">ATCC 50377</strain>
    </source>
</reference>
<organism evidence="3">
    <name type="scientific">Spironucleus salmonicida</name>
    <dbReference type="NCBI Taxonomy" id="348837"/>
    <lineage>
        <taxon>Eukaryota</taxon>
        <taxon>Metamonada</taxon>
        <taxon>Diplomonadida</taxon>
        <taxon>Hexamitidae</taxon>
        <taxon>Hexamitinae</taxon>
        <taxon>Spironucleus</taxon>
    </lineage>
</organism>
<keyword evidence="5" id="KW-1185">Reference proteome</keyword>
<feature type="region of interest" description="Disordered" evidence="2">
    <location>
        <begin position="1623"/>
        <end position="1643"/>
    </location>
</feature>
<feature type="region of interest" description="Disordered" evidence="2">
    <location>
        <begin position="817"/>
        <end position="857"/>
    </location>
</feature>
<proteinExistence type="predicted"/>
<keyword evidence="1" id="KW-0175">Coiled coil</keyword>
<dbReference type="EMBL" id="KI545952">
    <property type="protein sequence ID" value="EST49351.1"/>
    <property type="molecule type" value="Genomic_DNA"/>
</dbReference>
<dbReference type="EMBL" id="AUWU02000001">
    <property type="protein sequence ID" value="KAH0576734.1"/>
    <property type="molecule type" value="Genomic_DNA"/>
</dbReference>
<evidence type="ECO:0000256" key="1">
    <source>
        <dbReference type="SAM" id="Coils"/>
    </source>
</evidence>
<reference evidence="3 4" key="1">
    <citation type="journal article" date="2014" name="PLoS Genet.">
        <title>The Genome of Spironucleus salmonicida Highlights a Fish Pathogen Adapted to Fluctuating Environments.</title>
        <authorList>
            <person name="Xu F."/>
            <person name="Jerlstrom-Hultqvist J."/>
            <person name="Einarsson E."/>
            <person name="Astvaldsson A."/>
            <person name="Svard S.G."/>
            <person name="Andersson J.O."/>
        </authorList>
    </citation>
    <scope>NUCLEOTIDE SEQUENCE</scope>
    <source>
        <strain evidence="4">ATCC 50377</strain>
    </source>
</reference>
<feature type="coiled-coil region" evidence="1">
    <location>
        <begin position="949"/>
        <end position="983"/>
    </location>
</feature>
<evidence type="ECO:0000256" key="2">
    <source>
        <dbReference type="SAM" id="MobiDB-lite"/>
    </source>
</evidence>
<sequence>MSRKIKKQVTTSDPYQITQLSTFLEKEQQRYEDILASNCILRQGRSLLQHNRFNNFFTHQKRIRKLILQDTFNSIYQERQIQHNLRLIFCQPILQAWKKSTRDVLEAIKYQNQQLLLKSYKAWNIENILYIPNYDKYYKQKVIEFQSKIYREVMQGFIQFIKLRIRFLKGIYAGYKWKSVFKSIEQQYSPMPPFQRFQQWFVHIQLQSKIIKQRSQLIMTVGPAFLSWFSLTWQNHRSTIINKFALRNQLLLYGQYFHAWVIHKRMQKEYLQKYITIWKNFIGLTVEKKIHKHYLNKFEVRHSISQAFHRWKKYIFVQDMVLKSKYLKGIYGEHSVLNQSILDVRLIHPRANIAIAFIGSYCEQYKPFSTAVKCLFQWKQLPKQRKSFNRFFLLVYGVFNVFKSRILLRYWIQQHKLIEQINFAELENQLFHEFASLELLKSIIDIVRCSPGHALLQLRNNEKIEIENFALIHKYKRLILTLDDDEVNESVSAIFKKNNVHNFILFFWKVVFKLLTAQYKSLEPNVKIFQLNKVNEDKANENFKVQAKQQEKNMSKRYANFIGEIEIHFSNLFSNEHKYSTDLLKLFQKNQLLTKYIQQNSQNGFNILAQSLLTSINNFLLTSNVQLQSTTFKIGQYFEGTDSNIIIPQSMFSNFILYNTHGTNSLIKKEEERAKQTKMAIQAEIFRNRFPKKQIFKLSNDITNWLIGSLAYCNNKEYQLVYQTRNNMLKSLYSNIQRHYQYQTCILTWQQLGQNDDEDNDQTQVQMSANRFQTVDARTQQYVQEAIDYDINKEDLIIRELLDRQKLSGADINFGPMISRQKKDRQQLKIKPDSKLNEKQQSSIQGQNKKPAQNQQTKIQEQLKQSGYSLGEIKNIMNEVKQSNSKDHLNALLQKYKDRNKATIEVDQEYLDELEQNNKQNQNIPSKITVSQKQDIKHPKQKISQKQAIKKENSRLTNISNEIQDVQITKKQLEIDIQEDQNSSRLKNKIKLQKQKLPQILSNKLQEISNLVQSGLTQEQAEAQYQTSIDYQNQQATQIQSTQSTKYAISKQNENPNPLQNQSKPQDKNNSSTKNQKNGNQSNINNELTKLNNIKEQIIANLVRNGISKEQAEKLSSNLGQKLLQQNLNSAQTLNQQEIDSYVQQLINQGFSKDQAIRLVFNGIKPEDIIKLFKNGINPQQSDSYFQQVLQWKQESNQEKQVEQYQKFIIDMINQGFTKDQAELILLESKKQVQSGAESFEIKSVRSNSEQEQLIEKLSDSQFTFEQIEKIKQSGMSVQDIESLILQKQKTGDVNSMLDRSIELTVKQHLELLNFNNEFINKFIASSNNKDSVANLISKIITTKLETDQAAYLYEYMISNDIKDHNLLKQLGEIITQDTLLAHIMSNNIPKDNVIQLFQDRQLLSTIYTIVLGSTSLQDLNQTVQQQKRKKYQASLNQFVFKSTKELSTNIKLNKRVERHLDKVNDRLICQSTDFDHEQYFKLDQVQQKCQNKQLLLDTRRENSIISNTSLNSLLFLDEQDIKLDQKTKSNQLTLGIKSFDRRYKRVVSAPLYYFNQQKILQGILLCPFSARCINRNQNSDNQKHGQLLQLNSTQLQLNRSLCISEHSCSFIYNELQVDSFSQKSSKNQGRQPQTKRNVLQSNQLDSSIRNQIQFTNNQLQQQSQSGKRINIRINKQDSDQSVQNEEQLSNSFVTTPKTNTQKHTLVNDFDKLFSKIGVSKLQDIVAQRHNQLLQALNNQTQDDNFTKRLANLANQNQSVVNNLSKSQHDHSSNDLTLAQNIEKLQFNQTQLSNQLNNIADYKQIVSQGKVEIADDILKMLNKTIIKGSQIIINKQTIEEQNVIGFRQCALPQAQKIKPTAHLASNHKQLTYTPFPTQFRPLMTIQSGSKQSQQSYIARVIGPVPESASQISMEAVFKEIADQKDQQIKNLKQNSQFLQ</sequence>
<feature type="compositionally biased region" description="Polar residues" evidence="2">
    <location>
        <begin position="839"/>
        <end position="857"/>
    </location>
</feature>
<feature type="compositionally biased region" description="Low complexity" evidence="2">
    <location>
        <begin position="1074"/>
        <end position="1084"/>
    </location>
</feature>